<protein>
    <submittedName>
        <fullName evidence="2">Uncharacterized protein</fullName>
    </submittedName>
</protein>
<evidence type="ECO:0000313" key="2">
    <source>
        <dbReference type="EMBL" id="KAK3671439.1"/>
    </source>
</evidence>
<accession>A0AAE0TTF2</accession>
<dbReference type="Proteomes" id="UP001274830">
    <property type="component" value="Unassembled WGS sequence"/>
</dbReference>
<keyword evidence="3" id="KW-1185">Reference proteome</keyword>
<sequence>MAELANISKLVPWLEHCRKSAADKTQAREEKWRTSSATFHDHARKDRETAEKKLEDELQKQRALLVKIAEASGVDVDEDDDKSQGMREASLGAQLSAELDMEARRAEEMLATQKEQVRETINIDDDDL</sequence>
<evidence type="ECO:0000313" key="3">
    <source>
        <dbReference type="Proteomes" id="UP001274830"/>
    </source>
</evidence>
<dbReference type="EMBL" id="JAUTXT010000043">
    <property type="protein sequence ID" value="KAK3671439.1"/>
    <property type="molecule type" value="Genomic_DNA"/>
</dbReference>
<reference evidence="2" key="1">
    <citation type="submission" date="2023-07" db="EMBL/GenBank/DDBJ databases">
        <title>Black Yeasts Isolated from many extreme environments.</title>
        <authorList>
            <person name="Coleine C."/>
            <person name="Stajich J.E."/>
            <person name="Selbmann L."/>
        </authorList>
    </citation>
    <scope>NUCLEOTIDE SEQUENCE</scope>
    <source>
        <strain evidence="2">CCFEE 5485</strain>
    </source>
</reference>
<gene>
    <name evidence="2" type="ORF">LTR78_008717</name>
</gene>
<comment type="caution">
    <text evidence="2">The sequence shown here is derived from an EMBL/GenBank/DDBJ whole genome shotgun (WGS) entry which is preliminary data.</text>
</comment>
<proteinExistence type="predicted"/>
<feature type="region of interest" description="Disordered" evidence="1">
    <location>
        <begin position="23"/>
        <end position="55"/>
    </location>
</feature>
<dbReference type="AlphaFoldDB" id="A0AAE0TTF2"/>
<name>A0AAE0TTF2_9PEZI</name>
<feature type="region of interest" description="Disordered" evidence="1">
    <location>
        <begin position="73"/>
        <end position="97"/>
    </location>
</feature>
<organism evidence="2 3">
    <name type="scientific">Recurvomyces mirabilis</name>
    <dbReference type="NCBI Taxonomy" id="574656"/>
    <lineage>
        <taxon>Eukaryota</taxon>
        <taxon>Fungi</taxon>
        <taxon>Dikarya</taxon>
        <taxon>Ascomycota</taxon>
        <taxon>Pezizomycotina</taxon>
        <taxon>Dothideomycetes</taxon>
        <taxon>Dothideomycetidae</taxon>
        <taxon>Mycosphaerellales</taxon>
        <taxon>Teratosphaeriaceae</taxon>
        <taxon>Recurvomyces</taxon>
    </lineage>
</organism>
<evidence type="ECO:0000256" key="1">
    <source>
        <dbReference type="SAM" id="MobiDB-lite"/>
    </source>
</evidence>